<evidence type="ECO:0000313" key="2">
    <source>
        <dbReference type="Proteomes" id="UP000002770"/>
    </source>
</evidence>
<accession>G9EJX5</accession>
<sequence>MILTELKIHYLRNIASTQLGLHPRFNFYFRGQWEWQNLSS</sequence>
<keyword evidence="2" id="KW-1185">Reference proteome</keyword>
<dbReference type="InParanoid" id="G9EJX5"/>
<dbReference type="Proteomes" id="UP000002770">
    <property type="component" value="Unassembled WGS sequence"/>
</dbReference>
<dbReference type="STRING" id="658187.LDG_5494"/>
<organism evidence="1 2">
    <name type="scientific">Legionella drancourtii LLAP12</name>
    <dbReference type="NCBI Taxonomy" id="658187"/>
    <lineage>
        <taxon>Bacteria</taxon>
        <taxon>Pseudomonadati</taxon>
        <taxon>Pseudomonadota</taxon>
        <taxon>Gammaproteobacteria</taxon>
        <taxon>Legionellales</taxon>
        <taxon>Legionellaceae</taxon>
        <taxon>Legionella</taxon>
    </lineage>
</organism>
<proteinExistence type="predicted"/>
<evidence type="ECO:0000313" key="1">
    <source>
        <dbReference type="EMBL" id="EHL32535.1"/>
    </source>
</evidence>
<dbReference type="HOGENOM" id="CLU_3291776_0_0_6"/>
<protein>
    <submittedName>
        <fullName evidence="1">Uncharacterized protein</fullName>
    </submittedName>
</protein>
<dbReference type="EMBL" id="JH413798">
    <property type="protein sequence ID" value="EHL32535.1"/>
    <property type="molecule type" value="Genomic_DNA"/>
</dbReference>
<gene>
    <name evidence="1" type="ORF">LDG_5494</name>
</gene>
<dbReference type="AlphaFoldDB" id="G9EJX5"/>
<name>G9EJX5_9GAMM</name>
<reference evidence="1 2" key="1">
    <citation type="journal article" date="2011" name="BMC Genomics">
        <title>Insight into cross-talk between intra-amoebal pathogens.</title>
        <authorList>
            <person name="Gimenez G."/>
            <person name="Bertelli C."/>
            <person name="Moliner C."/>
            <person name="Robert C."/>
            <person name="Raoult D."/>
            <person name="Fournier P.E."/>
            <person name="Greub G."/>
        </authorList>
    </citation>
    <scope>NUCLEOTIDE SEQUENCE [LARGE SCALE GENOMIC DNA]</scope>
    <source>
        <strain evidence="1 2">LLAP12</strain>
    </source>
</reference>